<feature type="compositionally biased region" description="Polar residues" evidence="11">
    <location>
        <begin position="78"/>
        <end position="108"/>
    </location>
</feature>
<dbReference type="Proteomes" id="UP000011087">
    <property type="component" value="Unassembled WGS sequence"/>
</dbReference>
<dbReference type="InterPro" id="IPR000719">
    <property type="entry name" value="Prot_kinase_dom"/>
</dbReference>
<evidence type="ECO:0000256" key="3">
    <source>
        <dbReference type="ARBA" id="ARBA00022527"/>
    </source>
</evidence>
<keyword evidence="7" id="KW-0067">ATP-binding</keyword>
<gene>
    <name evidence="13" type="ORF">GUITHDRAFT_165013</name>
</gene>
<dbReference type="GO" id="GO:0004674">
    <property type="term" value="F:protein serine/threonine kinase activity"/>
    <property type="evidence" value="ECO:0007669"/>
    <property type="project" value="UniProtKB-KW"/>
</dbReference>
<dbReference type="EC" id="2.7.12.1" evidence="2"/>
<feature type="region of interest" description="Disordered" evidence="11">
    <location>
        <begin position="56"/>
        <end position="109"/>
    </location>
</feature>
<evidence type="ECO:0000256" key="11">
    <source>
        <dbReference type="SAM" id="MobiDB-lite"/>
    </source>
</evidence>
<evidence type="ECO:0000313" key="13">
    <source>
        <dbReference type="EMBL" id="EKX39244.1"/>
    </source>
</evidence>
<dbReference type="Gene3D" id="1.10.510.10">
    <property type="entry name" value="Transferase(Phosphotransferase) domain 1"/>
    <property type="match status" value="1"/>
</dbReference>
<evidence type="ECO:0000256" key="4">
    <source>
        <dbReference type="ARBA" id="ARBA00022679"/>
    </source>
</evidence>
<feature type="compositionally biased region" description="Pro residues" evidence="11">
    <location>
        <begin position="1"/>
        <end position="10"/>
    </location>
</feature>
<dbReference type="PROSITE" id="PS50011">
    <property type="entry name" value="PROTEIN_KINASE_DOM"/>
    <property type="match status" value="1"/>
</dbReference>
<dbReference type="KEGG" id="gtt:GUITHDRAFT_165013"/>
<dbReference type="InterPro" id="IPR011009">
    <property type="entry name" value="Kinase-like_dom_sf"/>
</dbReference>
<dbReference type="GO" id="GO:0005524">
    <property type="term" value="F:ATP binding"/>
    <property type="evidence" value="ECO:0007669"/>
    <property type="project" value="UniProtKB-KW"/>
</dbReference>
<dbReference type="OrthoDB" id="9332038at2759"/>
<protein>
    <recommendedName>
        <fullName evidence="2">dual-specificity kinase</fullName>
        <ecNumber evidence="2">2.7.12.1</ecNumber>
    </recommendedName>
</protein>
<dbReference type="GO" id="GO:0005856">
    <property type="term" value="C:cytoskeleton"/>
    <property type="evidence" value="ECO:0007669"/>
    <property type="project" value="TreeGrafter"/>
</dbReference>
<evidence type="ECO:0000256" key="5">
    <source>
        <dbReference type="ARBA" id="ARBA00022741"/>
    </source>
</evidence>
<dbReference type="InterPro" id="IPR042521">
    <property type="entry name" value="DYRK"/>
</dbReference>
<dbReference type="GO" id="GO:0005737">
    <property type="term" value="C:cytoplasm"/>
    <property type="evidence" value="ECO:0007669"/>
    <property type="project" value="TreeGrafter"/>
</dbReference>
<comment type="catalytic activity">
    <reaction evidence="9">
        <text>L-threonyl-[protein] + ATP = O-phospho-L-threonyl-[protein] + ADP + H(+)</text>
        <dbReference type="Rhea" id="RHEA:46608"/>
        <dbReference type="Rhea" id="RHEA-COMP:11060"/>
        <dbReference type="Rhea" id="RHEA-COMP:11605"/>
        <dbReference type="ChEBI" id="CHEBI:15378"/>
        <dbReference type="ChEBI" id="CHEBI:30013"/>
        <dbReference type="ChEBI" id="CHEBI:30616"/>
        <dbReference type="ChEBI" id="CHEBI:61977"/>
        <dbReference type="ChEBI" id="CHEBI:456216"/>
        <dbReference type="EC" id="2.7.12.1"/>
    </reaction>
</comment>
<reference evidence="13 15" key="1">
    <citation type="journal article" date="2012" name="Nature">
        <title>Algal genomes reveal evolutionary mosaicism and the fate of nucleomorphs.</title>
        <authorList>
            <consortium name="DOE Joint Genome Institute"/>
            <person name="Curtis B.A."/>
            <person name="Tanifuji G."/>
            <person name="Burki F."/>
            <person name="Gruber A."/>
            <person name="Irimia M."/>
            <person name="Maruyama S."/>
            <person name="Arias M.C."/>
            <person name="Ball S.G."/>
            <person name="Gile G.H."/>
            <person name="Hirakawa Y."/>
            <person name="Hopkins J.F."/>
            <person name="Kuo A."/>
            <person name="Rensing S.A."/>
            <person name="Schmutz J."/>
            <person name="Symeonidi A."/>
            <person name="Elias M."/>
            <person name="Eveleigh R.J."/>
            <person name="Herman E.K."/>
            <person name="Klute M.J."/>
            <person name="Nakayama T."/>
            <person name="Obornik M."/>
            <person name="Reyes-Prieto A."/>
            <person name="Armbrust E.V."/>
            <person name="Aves S.J."/>
            <person name="Beiko R.G."/>
            <person name="Coutinho P."/>
            <person name="Dacks J.B."/>
            <person name="Durnford D.G."/>
            <person name="Fast N.M."/>
            <person name="Green B.R."/>
            <person name="Grisdale C.J."/>
            <person name="Hempel F."/>
            <person name="Henrissat B."/>
            <person name="Hoppner M.P."/>
            <person name="Ishida K."/>
            <person name="Kim E."/>
            <person name="Koreny L."/>
            <person name="Kroth P.G."/>
            <person name="Liu Y."/>
            <person name="Malik S.B."/>
            <person name="Maier U.G."/>
            <person name="McRose D."/>
            <person name="Mock T."/>
            <person name="Neilson J.A."/>
            <person name="Onodera N.T."/>
            <person name="Poole A.M."/>
            <person name="Pritham E.J."/>
            <person name="Richards T.A."/>
            <person name="Rocap G."/>
            <person name="Roy S.W."/>
            <person name="Sarai C."/>
            <person name="Schaack S."/>
            <person name="Shirato S."/>
            <person name="Slamovits C.H."/>
            <person name="Spencer D.F."/>
            <person name="Suzuki S."/>
            <person name="Worden A.Z."/>
            <person name="Zauner S."/>
            <person name="Barry K."/>
            <person name="Bell C."/>
            <person name="Bharti A.K."/>
            <person name="Crow J.A."/>
            <person name="Grimwood J."/>
            <person name="Kramer R."/>
            <person name="Lindquist E."/>
            <person name="Lucas S."/>
            <person name="Salamov A."/>
            <person name="McFadden G.I."/>
            <person name="Lane C.E."/>
            <person name="Keeling P.J."/>
            <person name="Gray M.W."/>
            <person name="Grigoriev I.V."/>
            <person name="Archibald J.M."/>
        </authorList>
    </citation>
    <scope>NUCLEOTIDE SEQUENCE</scope>
    <source>
        <strain evidence="13 15">CCMP2712</strain>
    </source>
</reference>
<evidence type="ECO:0000259" key="12">
    <source>
        <dbReference type="PROSITE" id="PS50011"/>
    </source>
</evidence>
<feature type="compositionally biased region" description="Basic and acidic residues" evidence="11">
    <location>
        <begin position="136"/>
        <end position="149"/>
    </location>
</feature>
<dbReference type="EnsemblProtists" id="EKX39244">
    <property type="protein sequence ID" value="EKX39244"/>
    <property type="gene ID" value="GUITHDRAFT_165013"/>
</dbReference>
<dbReference type="PROSITE" id="PS00108">
    <property type="entry name" value="PROTEIN_KINASE_ST"/>
    <property type="match status" value="1"/>
</dbReference>
<dbReference type="HOGENOM" id="CLU_411331_0_0_1"/>
<dbReference type="RefSeq" id="XP_005826224.1">
    <property type="nucleotide sequence ID" value="XM_005826167.1"/>
</dbReference>
<dbReference type="AlphaFoldDB" id="L1ITN7"/>
<dbReference type="PANTHER" id="PTHR24058">
    <property type="entry name" value="DUAL SPECIFICITY PROTEIN KINASE"/>
    <property type="match status" value="1"/>
</dbReference>
<comment type="catalytic activity">
    <reaction evidence="8">
        <text>L-seryl-[protein] + ATP = O-phospho-L-seryl-[protein] + ADP + H(+)</text>
        <dbReference type="Rhea" id="RHEA:17989"/>
        <dbReference type="Rhea" id="RHEA-COMP:9863"/>
        <dbReference type="Rhea" id="RHEA-COMP:11604"/>
        <dbReference type="ChEBI" id="CHEBI:15378"/>
        <dbReference type="ChEBI" id="CHEBI:29999"/>
        <dbReference type="ChEBI" id="CHEBI:30616"/>
        <dbReference type="ChEBI" id="CHEBI:83421"/>
        <dbReference type="ChEBI" id="CHEBI:456216"/>
        <dbReference type="EC" id="2.7.12.1"/>
    </reaction>
</comment>
<dbReference type="STRING" id="905079.L1ITN7"/>
<dbReference type="EMBL" id="JH993041">
    <property type="protein sequence ID" value="EKX39244.1"/>
    <property type="molecule type" value="Genomic_DNA"/>
</dbReference>
<comment type="catalytic activity">
    <reaction evidence="10">
        <text>L-tyrosyl-[protein] + ATP = O-phospho-L-tyrosyl-[protein] + ADP + H(+)</text>
        <dbReference type="Rhea" id="RHEA:10596"/>
        <dbReference type="Rhea" id="RHEA-COMP:10136"/>
        <dbReference type="Rhea" id="RHEA-COMP:20101"/>
        <dbReference type="ChEBI" id="CHEBI:15378"/>
        <dbReference type="ChEBI" id="CHEBI:30616"/>
        <dbReference type="ChEBI" id="CHEBI:46858"/>
        <dbReference type="ChEBI" id="CHEBI:61978"/>
        <dbReference type="ChEBI" id="CHEBI:456216"/>
        <dbReference type="EC" id="2.7.12.1"/>
    </reaction>
</comment>
<dbReference type="eggNOG" id="KOG0667">
    <property type="taxonomic scope" value="Eukaryota"/>
</dbReference>
<dbReference type="InterPro" id="IPR008271">
    <property type="entry name" value="Ser/Thr_kinase_AS"/>
</dbReference>
<dbReference type="SUPFAM" id="SSF56112">
    <property type="entry name" value="Protein kinase-like (PK-like)"/>
    <property type="match status" value="1"/>
</dbReference>
<evidence type="ECO:0000256" key="1">
    <source>
        <dbReference type="ARBA" id="ARBA00008867"/>
    </source>
</evidence>
<dbReference type="Gene3D" id="3.30.200.20">
    <property type="entry name" value="Phosphorylase Kinase, domain 1"/>
    <property type="match status" value="2"/>
</dbReference>
<feature type="region of interest" description="Disordered" evidence="11">
    <location>
        <begin position="594"/>
        <end position="627"/>
    </location>
</feature>
<comment type="similarity">
    <text evidence="1">Belongs to the protein kinase superfamily. CMGC Ser/Thr protein kinase family. MNB/DYRK subfamily.</text>
</comment>
<dbReference type="GeneID" id="17295979"/>
<proteinExistence type="inferred from homology"/>
<keyword evidence="5" id="KW-0547">Nucleotide-binding</keyword>
<feature type="region of interest" description="Disordered" evidence="11">
    <location>
        <begin position="1"/>
        <end position="37"/>
    </location>
</feature>
<dbReference type="GO" id="GO:0004712">
    <property type="term" value="F:protein serine/threonine/tyrosine kinase activity"/>
    <property type="evidence" value="ECO:0007669"/>
    <property type="project" value="UniProtKB-EC"/>
</dbReference>
<dbReference type="Pfam" id="PF00069">
    <property type="entry name" value="Pkinase"/>
    <property type="match status" value="1"/>
</dbReference>
<dbReference type="Gene3D" id="3.30.10.30">
    <property type="entry name" value="DYRK"/>
    <property type="match status" value="1"/>
</dbReference>
<keyword evidence="6" id="KW-0418">Kinase</keyword>
<accession>L1ITN7</accession>
<evidence type="ECO:0000256" key="6">
    <source>
        <dbReference type="ARBA" id="ARBA00022777"/>
    </source>
</evidence>
<dbReference type="PANTHER" id="PTHR24058:SF22">
    <property type="entry name" value="DUAL SPECIFICITY TYROSINE-PHOSPHORYLATION-REGULATED KINASE 4"/>
    <property type="match status" value="1"/>
</dbReference>
<keyword evidence="3" id="KW-0723">Serine/threonine-protein kinase</keyword>
<dbReference type="InterPro" id="IPR050494">
    <property type="entry name" value="Ser_Thr_dual-spec_kinase"/>
</dbReference>
<dbReference type="PaxDb" id="55529-EKX39244"/>
<feature type="domain" description="Protein kinase" evidence="12">
    <location>
        <begin position="300"/>
        <end position="571"/>
    </location>
</feature>
<feature type="region of interest" description="Disordered" evidence="11">
    <location>
        <begin position="177"/>
        <end position="196"/>
    </location>
</feature>
<keyword evidence="15" id="KW-1185">Reference proteome</keyword>
<feature type="compositionally biased region" description="Basic and acidic residues" evidence="11">
    <location>
        <begin position="12"/>
        <end position="22"/>
    </location>
</feature>
<name>L1ITN7_GUITC</name>
<keyword evidence="4" id="KW-0808">Transferase</keyword>
<reference evidence="15" key="2">
    <citation type="submission" date="2012-11" db="EMBL/GenBank/DDBJ databases">
        <authorList>
            <person name="Kuo A."/>
            <person name="Curtis B.A."/>
            <person name="Tanifuji G."/>
            <person name="Burki F."/>
            <person name="Gruber A."/>
            <person name="Irimia M."/>
            <person name="Maruyama S."/>
            <person name="Arias M.C."/>
            <person name="Ball S.G."/>
            <person name="Gile G.H."/>
            <person name="Hirakawa Y."/>
            <person name="Hopkins J.F."/>
            <person name="Rensing S.A."/>
            <person name="Schmutz J."/>
            <person name="Symeonidi A."/>
            <person name="Elias M."/>
            <person name="Eveleigh R.J."/>
            <person name="Herman E.K."/>
            <person name="Klute M.J."/>
            <person name="Nakayama T."/>
            <person name="Obornik M."/>
            <person name="Reyes-Prieto A."/>
            <person name="Armbrust E.V."/>
            <person name="Aves S.J."/>
            <person name="Beiko R.G."/>
            <person name="Coutinho P."/>
            <person name="Dacks J.B."/>
            <person name="Durnford D.G."/>
            <person name="Fast N.M."/>
            <person name="Green B.R."/>
            <person name="Grisdale C."/>
            <person name="Hempe F."/>
            <person name="Henrissat B."/>
            <person name="Hoppner M.P."/>
            <person name="Ishida K.-I."/>
            <person name="Kim E."/>
            <person name="Koreny L."/>
            <person name="Kroth P.G."/>
            <person name="Liu Y."/>
            <person name="Malik S.-B."/>
            <person name="Maier U.G."/>
            <person name="McRose D."/>
            <person name="Mock T."/>
            <person name="Neilson J.A."/>
            <person name="Onodera N.T."/>
            <person name="Poole A.M."/>
            <person name="Pritham E.J."/>
            <person name="Richards T.A."/>
            <person name="Rocap G."/>
            <person name="Roy S.W."/>
            <person name="Sarai C."/>
            <person name="Schaack S."/>
            <person name="Shirato S."/>
            <person name="Slamovits C.H."/>
            <person name="Spencer D.F."/>
            <person name="Suzuki S."/>
            <person name="Worden A.Z."/>
            <person name="Zauner S."/>
            <person name="Barry K."/>
            <person name="Bell C."/>
            <person name="Bharti A.K."/>
            <person name="Crow J.A."/>
            <person name="Grimwood J."/>
            <person name="Kramer R."/>
            <person name="Lindquist E."/>
            <person name="Lucas S."/>
            <person name="Salamov A."/>
            <person name="McFadden G.I."/>
            <person name="Lane C.E."/>
            <person name="Keeling P.J."/>
            <person name="Gray M.W."/>
            <person name="Grigoriev I.V."/>
            <person name="Archibald J.M."/>
        </authorList>
    </citation>
    <scope>NUCLEOTIDE SEQUENCE</scope>
    <source>
        <strain evidence="15">CCMP2712</strain>
    </source>
</reference>
<reference evidence="14" key="3">
    <citation type="submission" date="2015-06" db="UniProtKB">
        <authorList>
            <consortium name="EnsemblProtists"/>
        </authorList>
    </citation>
    <scope>IDENTIFICATION</scope>
</reference>
<evidence type="ECO:0000256" key="2">
    <source>
        <dbReference type="ARBA" id="ARBA00013203"/>
    </source>
</evidence>
<evidence type="ECO:0000256" key="8">
    <source>
        <dbReference type="ARBA" id="ARBA00049003"/>
    </source>
</evidence>
<feature type="region of interest" description="Disordered" evidence="11">
    <location>
        <begin position="648"/>
        <end position="668"/>
    </location>
</feature>
<evidence type="ECO:0000313" key="14">
    <source>
        <dbReference type="EnsemblProtists" id="EKX39244"/>
    </source>
</evidence>
<organism evidence="13">
    <name type="scientific">Guillardia theta (strain CCMP2712)</name>
    <name type="common">Cryptophyte</name>
    <dbReference type="NCBI Taxonomy" id="905079"/>
    <lineage>
        <taxon>Eukaryota</taxon>
        <taxon>Cryptophyceae</taxon>
        <taxon>Pyrenomonadales</taxon>
        <taxon>Geminigeraceae</taxon>
        <taxon>Guillardia</taxon>
    </lineage>
</organism>
<feature type="region of interest" description="Disordered" evidence="11">
    <location>
        <begin position="126"/>
        <end position="167"/>
    </location>
</feature>
<evidence type="ECO:0000256" key="9">
    <source>
        <dbReference type="ARBA" id="ARBA00049308"/>
    </source>
</evidence>
<dbReference type="SMART" id="SM00220">
    <property type="entry name" value="S_TKc"/>
    <property type="match status" value="1"/>
</dbReference>
<sequence>MPLVPHPPSSNRPDHSNVEEGPQRMSSGGSRQRDINSFALAQKAGLPTLNFVKLKQGGTENDGFLSQRGEVQGVGAGSSRTRSYGSASNQTSQVGQHASYSFKPSSNGYKADVPHVRRVVQGAQGGFASGLMPHPPSERGSEPSSRDGGRGSNAGSDIPERSKQEPAYPLTARNHAMDSKDAASMNQAKHSQVPQTARAAFNDAHQDGHNVAPQKYDEVTKANPTGGSNVPLTPAAALKLYMNSMTLYEQGEILDYPQVYYVGPNAQKHKPTADATDNHGFDDDRGDYLWVMHDHVSYRYEILGVLGKGSFGVVTKCYDWKTNQLALVEVKLLEHLRDHDTDGTASIVHMKDHFYFRNHMCITFELLCINLYEFIKNNKFQGLSLGLIRRVAVQLRVIHCDLKPENILLKAPNKSSIKVIDFGSSCFENERVYTYIQSRFYRSPEVILGLPYDMAIDMWSFGCILAELYTGYPIFPGENEVEQLACIMEIQGLPPRMMIEQASRKKMFFDSNGAPRIVPNSRGKKRRPASKDLASALRCSDPAFVSFLEGCLQWDKKDRFTPDQALQHEWITEAAIPSTSISYRRAASEVPFDSQPRMSVGATGGVSGSLSARGPVQASMNSIKRNSEKRQVAAGYMTFRDRHLFPPIDPLAPKSARGVKQGGVRVGQ</sequence>
<evidence type="ECO:0000313" key="15">
    <source>
        <dbReference type="Proteomes" id="UP000011087"/>
    </source>
</evidence>
<evidence type="ECO:0000256" key="7">
    <source>
        <dbReference type="ARBA" id="ARBA00022840"/>
    </source>
</evidence>
<evidence type="ECO:0000256" key="10">
    <source>
        <dbReference type="ARBA" id="ARBA00051680"/>
    </source>
</evidence>
<dbReference type="CDD" id="cd14210">
    <property type="entry name" value="PKc_DYRK"/>
    <property type="match status" value="1"/>
</dbReference>
<feature type="compositionally biased region" description="Polar residues" evidence="11">
    <location>
        <begin position="184"/>
        <end position="195"/>
    </location>
</feature>